<proteinExistence type="predicted"/>
<sequence>MTQSKKDTGDHSGRKALNLLQEKAIRSSQKMSPSPEAEAFGYTSPHPPQPTVTYKVVVISKQTSRFANLKKDLRTLTTSTPGRLPHERTTTYAFLSS</sequence>
<dbReference type="Proteomes" id="UP001286313">
    <property type="component" value="Unassembled WGS sequence"/>
</dbReference>
<evidence type="ECO:0000256" key="1">
    <source>
        <dbReference type="SAM" id="MobiDB-lite"/>
    </source>
</evidence>
<accession>A0AAE1BM03</accession>
<dbReference type="AlphaFoldDB" id="A0AAE1BM03"/>
<name>A0AAE1BM03_PETCI</name>
<protein>
    <submittedName>
        <fullName evidence="2">Uncharacterized protein</fullName>
    </submittedName>
</protein>
<organism evidence="2 3">
    <name type="scientific">Petrolisthes cinctipes</name>
    <name type="common">Flat porcelain crab</name>
    <dbReference type="NCBI Taxonomy" id="88211"/>
    <lineage>
        <taxon>Eukaryota</taxon>
        <taxon>Metazoa</taxon>
        <taxon>Ecdysozoa</taxon>
        <taxon>Arthropoda</taxon>
        <taxon>Crustacea</taxon>
        <taxon>Multicrustacea</taxon>
        <taxon>Malacostraca</taxon>
        <taxon>Eumalacostraca</taxon>
        <taxon>Eucarida</taxon>
        <taxon>Decapoda</taxon>
        <taxon>Pleocyemata</taxon>
        <taxon>Anomura</taxon>
        <taxon>Galatheoidea</taxon>
        <taxon>Porcellanidae</taxon>
        <taxon>Petrolisthes</taxon>
    </lineage>
</organism>
<feature type="region of interest" description="Disordered" evidence="1">
    <location>
        <begin position="25"/>
        <end position="47"/>
    </location>
</feature>
<gene>
    <name evidence="2" type="ORF">Pcinc_041724</name>
</gene>
<evidence type="ECO:0000313" key="3">
    <source>
        <dbReference type="Proteomes" id="UP001286313"/>
    </source>
</evidence>
<reference evidence="2" key="1">
    <citation type="submission" date="2023-10" db="EMBL/GenBank/DDBJ databases">
        <title>Genome assemblies of two species of porcelain crab, Petrolisthes cinctipes and Petrolisthes manimaculis (Anomura: Porcellanidae).</title>
        <authorList>
            <person name="Angst P."/>
        </authorList>
    </citation>
    <scope>NUCLEOTIDE SEQUENCE</scope>
    <source>
        <strain evidence="2">PB745_01</strain>
        <tissue evidence="2">Gill</tissue>
    </source>
</reference>
<keyword evidence="3" id="KW-1185">Reference proteome</keyword>
<dbReference type="EMBL" id="JAWQEG010007804">
    <property type="protein sequence ID" value="KAK3851644.1"/>
    <property type="molecule type" value="Genomic_DNA"/>
</dbReference>
<evidence type="ECO:0000313" key="2">
    <source>
        <dbReference type="EMBL" id="KAK3851644.1"/>
    </source>
</evidence>
<comment type="caution">
    <text evidence="2">The sequence shown here is derived from an EMBL/GenBank/DDBJ whole genome shotgun (WGS) entry which is preliminary data.</text>
</comment>